<keyword evidence="2" id="KW-1185">Reference proteome</keyword>
<reference evidence="1" key="1">
    <citation type="journal article" date="2023" name="Science">
        <title>Genome structures resolve the early diversification of teleost fishes.</title>
        <authorList>
            <person name="Parey E."/>
            <person name="Louis A."/>
            <person name="Montfort J."/>
            <person name="Bouchez O."/>
            <person name="Roques C."/>
            <person name="Iampietro C."/>
            <person name="Lluch J."/>
            <person name="Castinel A."/>
            <person name="Donnadieu C."/>
            <person name="Desvignes T."/>
            <person name="Floi Bucao C."/>
            <person name="Jouanno E."/>
            <person name="Wen M."/>
            <person name="Mejri S."/>
            <person name="Dirks R."/>
            <person name="Jansen H."/>
            <person name="Henkel C."/>
            <person name="Chen W.J."/>
            <person name="Zahm M."/>
            <person name="Cabau C."/>
            <person name="Klopp C."/>
            <person name="Thompson A.W."/>
            <person name="Robinson-Rechavi M."/>
            <person name="Braasch I."/>
            <person name="Lecointre G."/>
            <person name="Bobe J."/>
            <person name="Postlethwait J.H."/>
            <person name="Berthelot C."/>
            <person name="Roest Crollius H."/>
            <person name="Guiguen Y."/>
        </authorList>
    </citation>
    <scope>NUCLEOTIDE SEQUENCE</scope>
    <source>
        <strain evidence="1">NC1722</strain>
    </source>
</reference>
<evidence type="ECO:0000313" key="2">
    <source>
        <dbReference type="Proteomes" id="UP001221898"/>
    </source>
</evidence>
<accession>A0AAD7T9R1</accession>
<gene>
    <name evidence="1" type="ORF">AAFF_G00381730</name>
</gene>
<name>A0AAD7T9R1_9TELE</name>
<sequence>MEGSYVRERRGAVPTPSPIWGMINDRRWRPFDGTLPIPHRPPPPKKTLAHGEPLIVVNSRVNRQGSIRINMDPITLYHPGCLPTAQPCQLNTIRDEAVGGLQAWT</sequence>
<comment type="caution">
    <text evidence="1">The sequence shown here is derived from an EMBL/GenBank/DDBJ whole genome shotgun (WGS) entry which is preliminary data.</text>
</comment>
<protein>
    <submittedName>
        <fullName evidence="1">Uncharacterized protein</fullName>
    </submittedName>
</protein>
<dbReference type="Proteomes" id="UP001221898">
    <property type="component" value="Unassembled WGS sequence"/>
</dbReference>
<dbReference type="EMBL" id="JAINUG010000007">
    <property type="protein sequence ID" value="KAJ8416151.1"/>
    <property type="molecule type" value="Genomic_DNA"/>
</dbReference>
<dbReference type="AlphaFoldDB" id="A0AAD7T9R1"/>
<proteinExistence type="predicted"/>
<evidence type="ECO:0000313" key="1">
    <source>
        <dbReference type="EMBL" id="KAJ8416151.1"/>
    </source>
</evidence>
<organism evidence="1 2">
    <name type="scientific">Aldrovandia affinis</name>
    <dbReference type="NCBI Taxonomy" id="143900"/>
    <lineage>
        <taxon>Eukaryota</taxon>
        <taxon>Metazoa</taxon>
        <taxon>Chordata</taxon>
        <taxon>Craniata</taxon>
        <taxon>Vertebrata</taxon>
        <taxon>Euteleostomi</taxon>
        <taxon>Actinopterygii</taxon>
        <taxon>Neopterygii</taxon>
        <taxon>Teleostei</taxon>
        <taxon>Notacanthiformes</taxon>
        <taxon>Halosauridae</taxon>
        <taxon>Aldrovandia</taxon>
    </lineage>
</organism>